<evidence type="ECO:0000259" key="1">
    <source>
        <dbReference type="SMART" id="SM01264"/>
    </source>
</evidence>
<dbReference type="AlphaFoldDB" id="A0A6B3STY2"/>
<dbReference type="Proteomes" id="UP000482155">
    <property type="component" value="Unassembled WGS sequence"/>
</dbReference>
<evidence type="ECO:0000313" key="2">
    <source>
        <dbReference type="EMBL" id="NEX61089.1"/>
    </source>
</evidence>
<protein>
    <submittedName>
        <fullName evidence="2">Peptidase M16</fullName>
    </submittedName>
</protein>
<dbReference type="PANTHER" id="PTHR43016:SF13">
    <property type="entry name" value="PRESEQUENCE PROTEASE, MITOCHONDRIAL"/>
    <property type="match status" value="1"/>
</dbReference>
<dbReference type="InterPro" id="IPR011249">
    <property type="entry name" value="Metalloenz_LuxS/M16"/>
</dbReference>
<dbReference type="GO" id="GO:0046872">
    <property type="term" value="F:metal ion binding"/>
    <property type="evidence" value="ECO:0007669"/>
    <property type="project" value="InterPro"/>
</dbReference>
<comment type="caution">
    <text evidence="2">The sequence shown here is derived from an EMBL/GenBank/DDBJ whole genome shotgun (WGS) entry which is preliminary data.</text>
</comment>
<dbReference type="SUPFAM" id="SSF63411">
    <property type="entry name" value="LuxS/MPP-like metallohydrolase"/>
    <property type="match status" value="4"/>
</dbReference>
<dbReference type="SMART" id="SM01264">
    <property type="entry name" value="M16C_associated"/>
    <property type="match status" value="1"/>
</dbReference>
<keyword evidence="3" id="KW-1185">Reference proteome</keyword>
<evidence type="ECO:0000313" key="3">
    <source>
        <dbReference type="Proteomes" id="UP000482155"/>
    </source>
</evidence>
<dbReference type="InterPro" id="IPR013578">
    <property type="entry name" value="Peptidase_M16C_assoc"/>
</dbReference>
<dbReference type="Pfam" id="PF08367">
    <property type="entry name" value="M16C_assoc"/>
    <property type="match status" value="1"/>
</dbReference>
<feature type="domain" description="Peptidase M16C associated" evidence="1">
    <location>
        <begin position="450"/>
        <end position="698"/>
    </location>
</feature>
<dbReference type="PANTHER" id="PTHR43016">
    <property type="entry name" value="PRESEQUENCE PROTEASE"/>
    <property type="match status" value="1"/>
</dbReference>
<dbReference type="InterPro" id="IPR011765">
    <property type="entry name" value="Pept_M16_N"/>
</dbReference>
<dbReference type="InterPro" id="IPR055130">
    <property type="entry name" value="PreP_C"/>
</dbReference>
<dbReference type="InterPro" id="IPR007863">
    <property type="entry name" value="Peptidase_M16_C"/>
</dbReference>
<gene>
    <name evidence="2" type="ORF">G3574_08365</name>
</gene>
<sequence length="966" mass="105984">MAFIEQRSRQVTVMQAQLTEFLHPETGARHLHLATDDAEMAFLVAFPTVPHSSDGRAHILEHLALCGSARFPVRDPFFAMLRRSVSTFMNAMTYPDRTVYPFASTDKADFFNLLDIYLDAAFFPKLDYLDFLQEGWRHTFEQGKLGYGGVVFNEMKGAFADPMRALNQGLSEVLFRDTTYAVESGGDPLDIPSLTLEDLRAFHASHYHPSQAVFMTAGRVDPREVQQVIAERVLSRLGGREPRMRPELAMPFAAPQETTVRVPSAAAGEDEYGIQFAWLCGERIDIAAYCRMHLLDAGLIGDASAPVMRAMESAGYGRPSAFNGLDPGSRQMVFHLGMEGLTQSQTKTAGKRIWSALEEAAETGVPREMLEAALRDFRFSQRQIKGGHTPYGLRKLLHALPLEMVGGDAIDALDLEPYLQRIEQELEDPDFFKAQVRALLASTSRLTATVVPDANYFALRDQAEQERLAASQASLSAEEIAAIERDCAALLQRQRTPSDNSILPRIKPQDVSPLPPASYQLPPDDGRVLALPVASNGISSVRVIYDLSAFPPDDWAWLSLYGDLLPDLGVGRQTFDQASAWRQKLAASFKVQYDADEPLTMTDTTPRLRQRIVFSAENLREGQGDMAGMLAESIRHARFDESERIAFLIDSAAQDLLQGIAEDGNQYASLVADAPYSLTRQFQHTTDGVGAIGFYRWLAEEIESDEGLDAICRRLAQLHERVLAAPVQILALGLPGDVTALARHIDGLIPATSPAAAEPGVSIPLPPPASSALTAPAQVNHCFATWAVPRMGHEDAPALYVLANLLTNQVLHQALREEGGAYGGRARYDFSAGLFGMLSYRDPRVAGTYADFARAIEWVIDSPLNREHIEEAIIGVIGDLDKPQSPVEEALSAWRRRERGVTQSMRESFRAGVLGCTEAGLKNVANTWLANSVPSRAAFVGNPSQDLGDLAVVELLATPAGANPMR</sequence>
<name>A0A6B3STY2_9BURK</name>
<dbReference type="RefSeq" id="WP_163961961.1">
    <property type="nucleotide sequence ID" value="NZ_JAAIVB010000028.1"/>
</dbReference>
<organism evidence="2 3">
    <name type="scientific">Noviherbaspirillum galbum</name>
    <dbReference type="NCBI Taxonomy" id="2709383"/>
    <lineage>
        <taxon>Bacteria</taxon>
        <taxon>Pseudomonadati</taxon>
        <taxon>Pseudomonadota</taxon>
        <taxon>Betaproteobacteria</taxon>
        <taxon>Burkholderiales</taxon>
        <taxon>Oxalobacteraceae</taxon>
        <taxon>Noviherbaspirillum</taxon>
    </lineage>
</organism>
<dbReference type="FunFam" id="3.30.830.10:FF:000011">
    <property type="entry name" value="Presequence protease, mitochondrial"/>
    <property type="match status" value="1"/>
</dbReference>
<proteinExistence type="predicted"/>
<dbReference type="Gene3D" id="3.30.830.10">
    <property type="entry name" value="Metalloenzyme, LuxS/M16 peptidase-like"/>
    <property type="match status" value="4"/>
</dbReference>
<dbReference type="EMBL" id="JAAIVB010000028">
    <property type="protein sequence ID" value="NEX61089.1"/>
    <property type="molecule type" value="Genomic_DNA"/>
</dbReference>
<dbReference type="Pfam" id="PF00675">
    <property type="entry name" value="Peptidase_M16"/>
    <property type="match status" value="1"/>
</dbReference>
<reference evidence="2 3" key="1">
    <citation type="submission" date="2020-02" db="EMBL/GenBank/DDBJ databases">
        <authorList>
            <person name="Kim M.K."/>
        </authorList>
    </citation>
    <scope>NUCLEOTIDE SEQUENCE [LARGE SCALE GENOMIC DNA]</scope>
    <source>
        <strain evidence="2 3">17J57-3</strain>
    </source>
</reference>
<dbReference type="Pfam" id="PF05193">
    <property type="entry name" value="Peptidase_M16_C"/>
    <property type="match status" value="1"/>
</dbReference>
<dbReference type="Pfam" id="PF22516">
    <property type="entry name" value="PreP_C"/>
    <property type="match status" value="1"/>
</dbReference>
<accession>A0A6B3STY2</accession>
<dbReference type="GO" id="GO:0006508">
    <property type="term" value="P:proteolysis"/>
    <property type="evidence" value="ECO:0007669"/>
    <property type="project" value="InterPro"/>
</dbReference>